<protein>
    <recommendedName>
        <fullName evidence="3">DUF4142 domain-containing protein</fullName>
    </recommendedName>
</protein>
<dbReference type="RefSeq" id="WP_348709664.1">
    <property type="nucleotide sequence ID" value="NZ_CAXIXY010000003.1"/>
</dbReference>
<evidence type="ECO:0000313" key="2">
    <source>
        <dbReference type="Proteomes" id="UP001497416"/>
    </source>
</evidence>
<reference evidence="1 2" key="1">
    <citation type="submission" date="2024-05" db="EMBL/GenBank/DDBJ databases">
        <authorList>
            <person name="Duchaud E."/>
        </authorList>
    </citation>
    <scope>NUCLEOTIDE SEQUENCE [LARGE SCALE GENOMIC DNA]</scope>
    <source>
        <strain evidence="1">Ena-SAMPLE-TAB-13-05-2024-13:56:06:370-140302</strain>
    </source>
</reference>
<gene>
    <name evidence="1" type="ORF">T190607A01A_10174</name>
</gene>
<evidence type="ECO:0008006" key="3">
    <source>
        <dbReference type="Google" id="ProtNLM"/>
    </source>
</evidence>
<dbReference type="Proteomes" id="UP001497416">
    <property type="component" value="Unassembled WGS sequence"/>
</dbReference>
<name>A0ABM9NQP6_9FLAO</name>
<organism evidence="1 2">
    <name type="scientific">Tenacibaculum platacis</name>
    <dbReference type="NCBI Taxonomy" id="3137852"/>
    <lineage>
        <taxon>Bacteria</taxon>
        <taxon>Pseudomonadati</taxon>
        <taxon>Bacteroidota</taxon>
        <taxon>Flavobacteriia</taxon>
        <taxon>Flavobacteriales</taxon>
        <taxon>Flavobacteriaceae</taxon>
        <taxon>Tenacibaculum</taxon>
    </lineage>
</organism>
<keyword evidence="2" id="KW-1185">Reference proteome</keyword>
<proteinExistence type="predicted"/>
<sequence>MKKSIPQIILICVLFVLGCTTQKNNDRQTTQTNQTPEVFAESKSRLSFDSFKSYRSNIIEELYNEALSKNEKLKAIDDKISEITSDSIELKTKTYLKFRSTNLDYFRIAETYTTTINDSILRKSAIALLKNFRDDYDKTVSQHETKMNSIGSLKSNLSDQHSFLKLIVTQNMMNNYQSNEMPKVEELESMIKDLELVLKDAKSYIKAQK</sequence>
<dbReference type="PROSITE" id="PS51257">
    <property type="entry name" value="PROKAR_LIPOPROTEIN"/>
    <property type="match status" value="1"/>
</dbReference>
<evidence type="ECO:0000313" key="1">
    <source>
        <dbReference type="EMBL" id="CAL2075337.1"/>
    </source>
</evidence>
<comment type="caution">
    <text evidence="1">The sequence shown here is derived from an EMBL/GenBank/DDBJ whole genome shotgun (WGS) entry which is preliminary data.</text>
</comment>
<dbReference type="EMBL" id="CAXIXY010000003">
    <property type="protein sequence ID" value="CAL2075337.1"/>
    <property type="molecule type" value="Genomic_DNA"/>
</dbReference>
<accession>A0ABM9NQP6</accession>